<sequence length="294" mass="31025">MTGSKSLEEPLPRPTETARWVLPVLAPVVLVAALAVVLVGPGEVWQEMSAAVLWAVILLALLAPVAYLVGRRAPGALLASAVAGAFLALTALSTALPRIGFFADLEWNWQGKLLDLAWVCLLFLVLRRWATTEAGLRWRLEPGSLRPVSILIIAAFLLPAGLMVLGGFTEPGSVPSPSVERVLFDATVPNLTEELIWRGAMLAVLDRVLGTPWRLFGAQVGWGLVLTSLGFGLGHGVLFDPAEGLSVDIAAVLATGIAGVIMAWVRARTGSIWPAFLAHCAPELGVDIGSALAP</sequence>
<dbReference type="RefSeq" id="WP_075739419.1">
    <property type="nucleotide sequence ID" value="NZ_CP016076.1"/>
</dbReference>
<feature type="transmembrane region" description="Helical" evidence="1">
    <location>
        <begin position="148"/>
        <end position="168"/>
    </location>
</feature>
<accession>A0AAC9PQL8</accession>
<dbReference type="Proteomes" id="UP000185511">
    <property type="component" value="Chromosome"/>
</dbReference>
<keyword evidence="3" id="KW-0378">Hydrolase</keyword>
<organism evidence="3 4">
    <name type="scientific">Actinoalloteichus fjordicus</name>
    <dbReference type="NCBI Taxonomy" id="1612552"/>
    <lineage>
        <taxon>Bacteria</taxon>
        <taxon>Bacillati</taxon>
        <taxon>Actinomycetota</taxon>
        <taxon>Actinomycetes</taxon>
        <taxon>Pseudonocardiales</taxon>
        <taxon>Pseudonocardiaceae</taxon>
        <taxon>Actinoalloteichus</taxon>
    </lineage>
</organism>
<keyword evidence="1" id="KW-0812">Transmembrane</keyword>
<reference evidence="4" key="1">
    <citation type="submission" date="2016-06" db="EMBL/GenBank/DDBJ databases">
        <title>Complete genome sequence of Actinoalloteichus fjordicus DSM 46855 (=ADI127-17), type strain of the new species Actinoalloteichus fjordicus.</title>
        <authorList>
            <person name="Ruckert C."/>
            <person name="Nouioui I."/>
            <person name="Willmese J."/>
            <person name="van Wezel G."/>
            <person name="Klenk H.-P."/>
            <person name="Kalinowski J."/>
            <person name="Zotchev S.B."/>
        </authorList>
    </citation>
    <scope>NUCLEOTIDE SEQUENCE [LARGE SCALE GENOMIC DNA]</scope>
    <source>
        <strain evidence="4">ADI127-7</strain>
    </source>
</reference>
<keyword evidence="1" id="KW-1133">Transmembrane helix</keyword>
<keyword evidence="3" id="KW-0645">Protease</keyword>
<feature type="transmembrane region" description="Helical" evidence="1">
    <location>
        <begin position="220"/>
        <end position="239"/>
    </location>
</feature>
<evidence type="ECO:0000313" key="4">
    <source>
        <dbReference type="Proteomes" id="UP000185511"/>
    </source>
</evidence>
<name>A0AAC9PQL8_9PSEU</name>
<dbReference type="EMBL" id="CP016076">
    <property type="protein sequence ID" value="APU13279.1"/>
    <property type="molecule type" value="Genomic_DNA"/>
</dbReference>
<feature type="domain" description="CAAX prenyl protease 2/Lysostaphin resistance protein A-like" evidence="2">
    <location>
        <begin position="182"/>
        <end position="281"/>
    </location>
</feature>
<dbReference type="Pfam" id="PF02517">
    <property type="entry name" value="Rce1-like"/>
    <property type="match status" value="1"/>
</dbReference>
<dbReference type="InterPro" id="IPR003675">
    <property type="entry name" value="Rce1/LyrA-like_dom"/>
</dbReference>
<evidence type="ECO:0000256" key="1">
    <source>
        <dbReference type="SAM" id="Phobius"/>
    </source>
</evidence>
<evidence type="ECO:0000313" key="3">
    <source>
        <dbReference type="EMBL" id="APU13279.1"/>
    </source>
</evidence>
<dbReference type="GO" id="GO:0080120">
    <property type="term" value="P:CAAX-box protein maturation"/>
    <property type="evidence" value="ECO:0007669"/>
    <property type="project" value="UniProtKB-ARBA"/>
</dbReference>
<feature type="transmembrane region" description="Helical" evidence="1">
    <location>
        <begin position="51"/>
        <end position="69"/>
    </location>
</feature>
<evidence type="ECO:0000259" key="2">
    <source>
        <dbReference type="Pfam" id="PF02517"/>
    </source>
</evidence>
<feature type="transmembrane region" description="Helical" evidence="1">
    <location>
        <begin position="76"/>
        <end position="96"/>
    </location>
</feature>
<dbReference type="GO" id="GO:0006508">
    <property type="term" value="P:proteolysis"/>
    <property type="evidence" value="ECO:0007669"/>
    <property type="project" value="UniProtKB-KW"/>
</dbReference>
<keyword evidence="1" id="KW-0472">Membrane</keyword>
<dbReference type="KEGG" id="acad:UA74_06025"/>
<keyword evidence="4" id="KW-1185">Reference proteome</keyword>
<feature type="transmembrane region" description="Helical" evidence="1">
    <location>
        <begin position="20"/>
        <end position="39"/>
    </location>
</feature>
<gene>
    <name evidence="3" type="ORF">UA74_06025</name>
</gene>
<dbReference type="AlphaFoldDB" id="A0AAC9PQL8"/>
<proteinExistence type="predicted"/>
<protein>
    <submittedName>
        <fullName evidence="3">CAAX protease self-immunity</fullName>
    </submittedName>
</protein>
<feature type="transmembrane region" description="Helical" evidence="1">
    <location>
        <begin position="245"/>
        <end position="265"/>
    </location>
</feature>
<dbReference type="GO" id="GO:0004175">
    <property type="term" value="F:endopeptidase activity"/>
    <property type="evidence" value="ECO:0007669"/>
    <property type="project" value="UniProtKB-ARBA"/>
</dbReference>